<evidence type="ECO:0000256" key="3">
    <source>
        <dbReference type="ARBA" id="ARBA00023163"/>
    </source>
</evidence>
<dbReference type="RefSeq" id="WP_084424331.1">
    <property type="nucleotide sequence ID" value="NZ_FWXV01000001.1"/>
</dbReference>
<reference evidence="6 7" key="1">
    <citation type="submission" date="2017-04" db="EMBL/GenBank/DDBJ databases">
        <authorList>
            <person name="Afonso C.L."/>
            <person name="Miller P.J."/>
            <person name="Scott M.A."/>
            <person name="Spackman E."/>
            <person name="Goraichik I."/>
            <person name="Dimitrov K.M."/>
            <person name="Suarez D.L."/>
            <person name="Swayne D.E."/>
        </authorList>
    </citation>
    <scope>NUCLEOTIDE SEQUENCE [LARGE SCALE GENOMIC DNA]</scope>
    <source>
        <strain evidence="6 7">DSM 43828</strain>
    </source>
</reference>
<evidence type="ECO:0000256" key="2">
    <source>
        <dbReference type="ARBA" id="ARBA00023125"/>
    </source>
</evidence>
<dbReference type="InterPro" id="IPR050109">
    <property type="entry name" value="HTH-type_TetR-like_transc_reg"/>
</dbReference>
<dbReference type="PANTHER" id="PTHR30055:SF226">
    <property type="entry name" value="HTH-TYPE TRANSCRIPTIONAL REGULATOR PKSA"/>
    <property type="match status" value="1"/>
</dbReference>
<sequence>MSSASEPRWRRLEPDARREQILVCAIRLFGERPYPSVSTTDIAGEAGVARGLINHYFGTKRDLYLEVVRRMVTIPSSAPQTAHPGTLEERIDASVSWFLDRVLRHSKTWLVAVGGVGHDADVERILAEADEYAADRVLEFVGLTEVHEHREQLRAMVRAYAAMVKAAGREWVMGNHLSRDQVHLLLSHTLLTLVRDTFPQVRAR</sequence>
<dbReference type="Gene3D" id="1.10.357.10">
    <property type="entry name" value="Tetracycline Repressor, domain 2"/>
    <property type="match status" value="1"/>
</dbReference>
<dbReference type="PANTHER" id="PTHR30055">
    <property type="entry name" value="HTH-TYPE TRANSCRIPTIONAL REGULATOR RUTR"/>
    <property type="match status" value="1"/>
</dbReference>
<dbReference type="PROSITE" id="PS50977">
    <property type="entry name" value="HTH_TETR_2"/>
    <property type="match status" value="1"/>
</dbReference>
<evidence type="ECO:0000313" key="7">
    <source>
        <dbReference type="Proteomes" id="UP000192674"/>
    </source>
</evidence>
<dbReference type="GO" id="GO:0000976">
    <property type="term" value="F:transcription cis-regulatory region binding"/>
    <property type="evidence" value="ECO:0007669"/>
    <property type="project" value="TreeGrafter"/>
</dbReference>
<keyword evidence="7" id="KW-1185">Reference proteome</keyword>
<protein>
    <submittedName>
        <fullName evidence="6">Transcriptional regulator, TetR family</fullName>
    </submittedName>
</protein>
<dbReference type="GO" id="GO:0003700">
    <property type="term" value="F:DNA-binding transcription factor activity"/>
    <property type="evidence" value="ECO:0007669"/>
    <property type="project" value="TreeGrafter"/>
</dbReference>
<evidence type="ECO:0000259" key="5">
    <source>
        <dbReference type="PROSITE" id="PS50977"/>
    </source>
</evidence>
<dbReference type="SUPFAM" id="SSF46689">
    <property type="entry name" value="Homeodomain-like"/>
    <property type="match status" value="1"/>
</dbReference>
<feature type="DNA-binding region" description="H-T-H motif" evidence="4">
    <location>
        <begin position="38"/>
        <end position="57"/>
    </location>
</feature>
<keyword evidence="3" id="KW-0804">Transcription</keyword>
<dbReference type="EMBL" id="FWXV01000001">
    <property type="protein sequence ID" value="SMC53594.1"/>
    <property type="molecule type" value="Genomic_DNA"/>
</dbReference>
<dbReference type="Proteomes" id="UP000192674">
    <property type="component" value="Unassembled WGS sequence"/>
</dbReference>
<gene>
    <name evidence="6" type="ORF">SAMN05661093_00434</name>
</gene>
<accession>A0A1W1ZYW9</accession>
<keyword evidence="1" id="KW-0805">Transcription regulation</keyword>
<dbReference type="PRINTS" id="PR00455">
    <property type="entry name" value="HTHTETR"/>
</dbReference>
<proteinExistence type="predicted"/>
<name>A0A1W1ZYW9_KIBAR</name>
<dbReference type="InterPro" id="IPR001647">
    <property type="entry name" value="HTH_TetR"/>
</dbReference>
<dbReference type="AlphaFoldDB" id="A0A1W1ZYW9"/>
<feature type="domain" description="HTH tetR-type" evidence="5">
    <location>
        <begin position="15"/>
        <end position="75"/>
    </location>
</feature>
<evidence type="ECO:0000256" key="4">
    <source>
        <dbReference type="PROSITE-ProRule" id="PRU00335"/>
    </source>
</evidence>
<evidence type="ECO:0000313" key="6">
    <source>
        <dbReference type="EMBL" id="SMC53594.1"/>
    </source>
</evidence>
<dbReference type="Pfam" id="PF00440">
    <property type="entry name" value="TetR_N"/>
    <property type="match status" value="1"/>
</dbReference>
<dbReference type="InterPro" id="IPR054129">
    <property type="entry name" value="DesT_TetR_C"/>
</dbReference>
<organism evidence="6 7">
    <name type="scientific">Kibdelosporangium aridum</name>
    <dbReference type="NCBI Taxonomy" id="2030"/>
    <lineage>
        <taxon>Bacteria</taxon>
        <taxon>Bacillati</taxon>
        <taxon>Actinomycetota</taxon>
        <taxon>Actinomycetes</taxon>
        <taxon>Pseudonocardiales</taxon>
        <taxon>Pseudonocardiaceae</taxon>
        <taxon>Kibdelosporangium</taxon>
    </lineage>
</organism>
<evidence type="ECO:0000256" key="1">
    <source>
        <dbReference type="ARBA" id="ARBA00023015"/>
    </source>
</evidence>
<dbReference type="InterPro" id="IPR009057">
    <property type="entry name" value="Homeodomain-like_sf"/>
</dbReference>
<dbReference type="OrthoDB" id="8479950at2"/>
<dbReference type="Pfam" id="PF21943">
    <property type="entry name" value="TetR_C_46"/>
    <property type="match status" value="1"/>
</dbReference>
<keyword evidence="2 4" id="KW-0238">DNA-binding</keyword>